<reference evidence="1" key="1">
    <citation type="submission" date="2024-05" db="EMBL/GenBank/DDBJ databases">
        <title>Whole genome shotgun sequence of Streptomyces violascens NBRC 12920.</title>
        <authorList>
            <person name="Komaki H."/>
            <person name="Tamura T."/>
        </authorList>
    </citation>
    <scope>NUCLEOTIDE SEQUENCE</scope>
    <source>
        <strain evidence="1">NBRC 12920</strain>
    </source>
</reference>
<dbReference type="RefSeq" id="WP_226599062.1">
    <property type="nucleotide sequence ID" value="NZ_BNDY01000017.1"/>
</dbReference>
<keyword evidence="2" id="KW-1185">Reference proteome</keyword>
<dbReference type="Proteomes" id="UP001050808">
    <property type="component" value="Unassembled WGS sequence"/>
</dbReference>
<proteinExistence type="predicted"/>
<evidence type="ECO:0000313" key="2">
    <source>
        <dbReference type="Proteomes" id="UP001050808"/>
    </source>
</evidence>
<accession>A0ABQ3QRR7</accession>
<comment type="caution">
    <text evidence="1">The sequence shown here is derived from an EMBL/GenBank/DDBJ whole genome shotgun (WGS) entry which is preliminary data.</text>
</comment>
<sequence length="108" mass="11631">MAQAMVGFRRANETAGRQITAVVTQSGFWIAGQIADGSLDPAAGTHLIWADIAYDLGYPEELEPLVHCAHNLDDWEESWGVSVEELNGEAVEAAKQFLSKRSAAEAGD</sequence>
<evidence type="ECO:0000313" key="1">
    <source>
        <dbReference type="EMBL" id="GHI39954.1"/>
    </source>
</evidence>
<protein>
    <submittedName>
        <fullName evidence="1">Uncharacterized protein</fullName>
    </submittedName>
</protein>
<dbReference type="EMBL" id="BNDY01000017">
    <property type="protein sequence ID" value="GHI39954.1"/>
    <property type="molecule type" value="Genomic_DNA"/>
</dbReference>
<name>A0ABQ3QRR7_9ACTN</name>
<organism evidence="1 2">
    <name type="scientific">Streptomyces violascens</name>
    <dbReference type="NCBI Taxonomy" id="67381"/>
    <lineage>
        <taxon>Bacteria</taxon>
        <taxon>Bacillati</taxon>
        <taxon>Actinomycetota</taxon>
        <taxon>Actinomycetes</taxon>
        <taxon>Kitasatosporales</taxon>
        <taxon>Streptomycetaceae</taxon>
        <taxon>Streptomyces</taxon>
    </lineage>
</organism>
<gene>
    <name evidence="1" type="ORF">Sviol_43620</name>
</gene>